<dbReference type="RefSeq" id="WP_318621077.1">
    <property type="nucleotide sequence ID" value="NZ_CP137642.1"/>
</dbReference>
<evidence type="ECO:0000256" key="1">
    <source>
        <dbReference type="SAM" id="Phobius"/>
    </source>
</evidence>
<dbReference type="EMBL" id="CP137642">
    <property type="protein sequence ID" value="WOX57460.1"/>
    <property type="molecule type" value="Genomic_DNA"/>
</dbReference>
<accession>A0AAX4FUJ2</accession>
<sequence length="60" mass="6764">MADPMLWDGAELWVLLAAVIAFMIGVLLLIRRGKSAVIAEYSRQHMPPVEGEPSDEKRER</sequence>
<proteinExistence type="predicted"/>
<gene>
    <name evidence="2" type="ORF">R6Y96_09210</name>
</gene>
<organism evidence="2 3">
    <name type="scientific">Methanoculleus receptaculi</name>
    <dbReference type="NCBI Taxonomy" id="394967"/>
    <lineage>
        <taxon>Archaea</taxon>
        <taxon>Methanobacteriati</taxon>
        <taxon>Methanobacteriota</taxon>
        <taxon>Stenosarchaea group</taxon>
        <taxon>Methanomicrobia</taxon>
        <taxon>Methanomicrobiales</taxon>
        <taxon>Methanomicrobiaceae</taxon>
        <taxon>Methanoculleus</taxon>
    </lineage>
</organism>
<feature type="transmembrane region" description="Helical" evidence="1">
    <location>
        <begin position="12"/>
        <end position="30"/>
    </location>
</feature>
<dbReference type="KEGG" id="mrc:R6Y96_09210"/>
<name>A0AAX4FUJ2_9EURY</name>
<keyword evidence="1" id="KW-1133">Transmembrane helix</keyword>
<protein>
    <submittedName>
        <fullName evidence="2">Uncharacterized protein</fullName>
    </submittedName>
</protein>
<reference evidence="2 3" key="1">
    <citation type="submission" date="2023-10" db="EMBL/GenBank/DDBJ databases">
        <title>The complete genome sequence of Methanoculleus receptaculi DSM 18860.</title>
        <authorList>
            <person name="Lai S.-J."/>
            <person name="You Y.-T."/>
            <person name="Chen S.-C."/>
        </authorList>
    </citation>
    <scope>NUCLEOTIDE SEQUENCE [LARGE SCALE GENOMIC DNA]</scope>
    <source>
        <strain evidence="2 3">DSM 18860</strain>
    </source>
</reference>
<evidence type="ECO:0000313" key="2">
    <source>
        <dbReference type="EMBL" id="WOX57460.1"/>
    </source>
</evidence>
<dbReference type="AlphaFoldDB" id="A0AAX4FUJ2"/>
<dbReference type="GeneID" id="85733333"/>
<evidence type="ECO:0000313" key="3">
    <source>
        <dbReference type="Proteomes" id="UP001305652"/>
    </source>
</evidence>
<keyword evidence="1" id="KW-0472">Membrane</keyword>
<dbReference type="Proteomes" id="UP001305652">
    <property type="component" value="Chromosome"/>
</dbReference>
<keyword evidence="1" id="KW-0812">Transmembrane</keyword>
<keyword evidence="3" id="KW-1185">Reference proteome</keyword>